<dbReference type="InterPro" id="IPR003099">
    <property type="entry name" value="Prephen_DH"/>
</dbReference>
<keyword evidence="4" id="KW-0827">Tyrosine biosynthesis</keyword>
<evidence type="ECO:0000256" key="4">
    <source>
        <dbReference type="ARBA" id="ARBA00022498"/>
    </source>
</evidence>
<name>A0A7Z7HT29_9PROT</name>
<evidence type="ECO:0000256" key="6">
    <source>
        <dbReference type="ARBA" id="ARBA00023002"/>
    </source>
</evidence>
<dbReference type="Pfam" id="PF02153">
    <property type="entry name" value="PDH_N"/>
    <property type="match status" value="1"/>
</dbReference>
<evidence type="ECO:0000256" key="9">
    <source>
        <dbReference type="ARBA" id="ARBA00049260"/>
    </source>
</evidence>
<dbReference type="FunFam" id="3.40.50.720:FF:000208">
    <property type="entry name" value="Prephenate dehydrogenase"/>
    <property type="match status" value="1"/>
</dbReference>
<dbReference type="EMBL" id="LT837803">
    <property type="protein sequence ID" value="SMB28882.1"/>
    <property type="molecule type" value="Genomic_DNA"/>
</dbReference>
<keyword evidence="12" id="KW-1185">Reference proteome</keyword>
<dbReference type="InterPro" id="IPR008927">
    <property type="entry name" value="6-PGluconate_DH-like_C_sf"/>
</dbReference>
<evidence type="ECO:0000256" key="7">
    <source>
        <dbReference type="ARBA" id="ARBA00023027"/>
    </source>
</evidence>
<dbReference type="RefSeq" id="WP_154717188.1">
    <property type="nucleotide sequence ID" value="NZ_LT837803.1"/>
</dbReference>
<dbReference type="Proteomes" id="UP000242886">
    <property type="component" value="Chromosome SDENCHOL"/>
</dbReference>
<dbReference type="AlphaFoldDB" id="A0A7Z7HT29"/>
<evidence type="ECO:0000313" key="12">
    <source>
        <dbReference type="Proteomes" id="UP000242886"/>
    </source>
</evidence>
<dbReference type="EC" id="1.3.1.12" evidence="3"/>
<keyword evidence="8" id="KW-0057">Aromatic amino acid biosynthesis</keyword>
<proteinExistence type="inferred from homology"/>
<evidence type="ECO:0000256" key="2">
    <source>
        <dbReference type="ARBA" id="ARBA00007964"/>
    </source>
</evidence>
<dbReference type="FunFam" id="1.10.3660.10:FF:000003">
    <property type="entry name" value="Prephenate dehydrogenase"/>
    <property type="match status" value="1"/>
</dbReference>
<accession>A0A7Z7HT29</accession>
<evidence type="ECO:0000313" key="11">
    <source>
        <dbReference type="EMBL" id="SMB28882.1"/>
    </source>
</evidence>
<keyword evidence="6 11" id="KW-0560">Oxidoreductase</keyword>
<protein>
    <recommendedName>
        <fullName evidence="3">prephenate dehydrogenase</fullName>
        <ecNumber evidence="3">1.3.1.12</ecNumber>
    </recommendedName>
</protein>
<comment type="pathway">
    <text evidence="1">Amino-acid biosynthesis; L-tyrosine biosynthesis; (4-hydroxyphenyl)pyruvate from prephenate (NAD(+) route): step 1/1.</text>
</comment>
<dbReference type="PANTHER" id="PTHR21363">
    <property type="entry name" value="PREPHENATE DEHYDROGENASE"/>
    <property type="match status" value="1"/>
</dbReference>
<dbReference type="Pfam" id="PF20463">
    <property type="entry name" value="PDH_C"/>
    <property type="match status" value="1"/>
</dbReference>
<dbReference type="Gene3D" id="1.10.3660.10">
    <property type="entry name" value="6-phosphogluconate dehydrogenase C-terminal like domain"/>
    <property type="match status" value="1"/>
</dbReference>
<dbReference type="GO" id="GO:0006571">
    <property type="term" value="P:tyrosine biosynthetic process"/>
    <property type="evidence" value="ECO:0007669"/>
    <property type="project" value="UniProtKB-KW"/>
</dbReference>
<evidence type="ECO:0000256" key="3">
    <source>
        <dbReference type="ARBA" id="ARBA00012068"/>
    </source>
</evidence>
<dbReference type="Gene3D" id="3.40.50.720">
    <property type="entry name" value="NAD(P)-binding Rossmann-like Domain"/>
    <property type="match status" value="1"/>
</dbReference>
<gene>
    <name evidence="11" type="ORF">SDENCHOL_20712</name>
</gene>
<evidence type="ECO:0000256" key="5">
    <source>
        <dbReference type="ARBA" id="ARBA00022605"/>
    </source>
</evidence>
<dbReference type="InterPro" id="IPR046825">
    <property type="entry name" value="PDH_C"/>
</dbReference>
<organism evidence="11 12">
    <name type="scientific">Sterolibacterium denitrificans</name>
    <dbReference type="NCBI Taxonomy" id="157592"/>
    <lineage>
        <taxon>Bacteria</taxon>
        <taxon>Pseudomonadati</taxon>
        <taxon>Pseudomonadota</taxon>
        <taxon>Betaproteobacteria</taxon>
        <taxon>Nitrosomonadales</taxon>
        <taxon>Sterolibacteriaceae</taxon>
        <taxon>Sterolibacterium</taxon>
    </lineage>
</organism>
<dbReference type="GO" id="GO:0008977">
    <property type="term" value="F:prephenate dehydrogenase (NAD+) activity"/>
    <property type="evidence" value="ECO:0007669"/>
    <property type="project" value="UniProtKB-EC"/>
</dbReference>
<keyword evidence="7" id="KW-0520">NAD</keyword>
<dbReference type="SUPFAM" id="SSF48179">
    <property type="entry name" value="6-phosphogluconate dehydrogenase C-terminal domain-like"/>
    <property type="match status" value="1"/>
</dbReference>
<evidence type="ECO:0000259" key="10">
    <source>
        <dbReference type="PROSITE" id="PS51176"/>
    </source>
</evidence>
<dbReference type="GO" id="GO:0070403">
    <property type="term" value="F:NAD+ binding"/>
    <property type="evidence" value="ECO:0007669"/>
    <property type="project" value="InterPro"/>
</dbReference>
<evidence type="ECO:0000256" key="1">
    <source>
        <dbReference type="ARBA" id="ARBA00005067"/>
    </source>
</evidence>
<dbReference type="PANTHER" id="PTHR21363:SF0">
    <property type="entry name" value="PREPHENATE DEHYDROGENASE [NADP(+)]"/>
    <property type="match status" value="1"/>
</dbReference>
<comment type="catalytic activity">
    <reaction evidence="9">
        <text>prephenate + NAD(+) = 3-(4-hydroxyphenyl)pyruvate + CO2 + NADH</text>
        <dbReference type="Rhea" id="RHEA:13869"/>
        <dbReference type="ChEBI" id="CHEBI:16526"/>
        <dbReference type="ChEBI" id="CHEBI:29934"/>
        <dbReference type="ChEBI" id="CHEBI:36242"/>
        <dbReference type="ChEBI" id="CHEBI:57540"/>
        <dbReference type="ChEBI" id="CHEBI:57945"/>
        <dbReference type="EC" id="1.3.1.12"/>
    </reaction>
</comment>
<feature type="domain" description="Prephenate/arogenate dehydrogenase" evidence="10">
    <location>
        <begin position="5"/>
        <end position="293"/>
    </location>
</feature>
<dbReference type="InterPro" id="IPR046826">
    <property type="entry name" value="PDH_N"/>
</dbReference>
<dbReference type="SUPFAM" id="SSF51735">
    <property type="entry name" value="NAD(P)-binding Rossmann-fold domains"/>
    <property type="match status" value="1"/>
</dbReference>
<reference evidence="11" key="1">
    <citation type="submission" date="2017-03" db="EMBL/GenBank/DDBJ databases">
        <authorList>
            <consortium name="AG Boll"/>
        </authorList>
    </citation>
    <scope>NUCLEOTIDE SEQUENCE [LARGE SCALE GENOMIC DNA]</scope>
    <source>
        <strain evidence="11">Chol</strain>
    </source>
</reference>
<sequence>MPQLHKIVICGVGLIGGSFALALKQAGAVREVVGMGRTTASLEEAQRLGVIDRYTTDWADALRDADLLMLAMPVGHTEATLRQLAPHLGPTTIISDAGSTKQDVVAAAYAALGGKAGRFVPGHPIAGAEKSGVAAAQANLFRERRVVLTPLAENSAAAVALVRDAWLACGAEVSKLTAATHDAIFAAVSHLPHLLAYALVHEFANRENADRLFGFAAGGFRDFTRIASSHPEMWRDICLANRTALIRELDAYQAELIRARVLLASADGPGLEALFGKARSARDTWLATQHAATDGGASPE</sequence>
<dbReference type="PROSITE" id="PS51176">
    <property type="entry name" value="PDH_ADH"/>
    <property type="match status" value="1"/>
</dbReference>
<keyword evidence="5" id="KW-0028">Amino-acid biosynthesis</keyword>
<evidence type="ECO:0000256" key="8">
    <source>
        <dbReference type="ARBA" id="ARBA00023141"/>
    </source>
</evidence>
<dbReference type="InterPro" id="IPR036291">
    <property type="entry name" value="NAD(P)-bd_dom_sf"/>
</dbReference>
<comment type="similarity">
    <text evidence="2">Belongs to the prephenate/arogenate dehydrogenase family.</text>
</comment>
<dbReference type="GO" id="GO:0004665">
    <property type="term" value="F:prephenate dehydrogenase (NADP+) activity"/>
    <property type="evidence" value="ECO:0007669"/>
    <property type="project" value="InterPro"/>
</dbReference>
<dbReference type="InterPro" id="IPR050812">
    <property type="entry name" value="Preph/Arog_dehydrog"/>
</dbReference>